<protein>
    <recommendedName>
        <fullName evidence="8">Autoinducer 2 import system permease protein LsrD</fullName>
    </recommendedName>
</protein>
<evidence type="ECO:0000313" key="10">
    <source>
        <dbReference type="EMBL" id="TQL40403.1"/>
    </source>
</evidence>
<feature type="transmembrane region" description="Helical" evidence="9">
    <location>
        <begin position="127"/>
        <end position="148"/>
    </location>
</feature>
<dbReference type="AlphaFoldDB" id="A0A542XXE7"/>
<keyword evidence="3" id="KW-1003">Cell membrane</keyword>
<dbReference type="CDD" id="cd06579">
    <property type="entry name" value="TM_PBP1_transp_AraH_like"/>
    <property type="match status" value="1"/>
</dbReference>
<feature type="transmembrane region" description="Helical" evidence="9">
    <location>
        <begin position="100"/>
        <end position="121"/>
    </location>
</feature>
<dbReference type="EMBL" id="VFOM01000006">
    <property type="protein sequence ID" value="TQL40403.1"/>
    <property type="molecule type" value="Genomic_DNA"/>
</dbReference>
<keyword evidence="2" id="KW-0813">Transport</keyword>
<keyword evidence="6 9" id="KW-1133">Transmembrane helix</keyword>
<evidence type="ECO:0000256" key="6">
    <source>
        <dbReference type="ARBA" id="ARBA00022989"/>
    </source>
</evidence>
<gene>
    <name evidence="10" type="ORF">FB562_2737</name>
</gene>
<sequence>MSETMATATRSQWIRRISGHDAVIFYILISVIVISMVSVNYFASTLTVGFLLIQVVPVLLIAMPMALVIISGEIDLSVASTAGLTSAVMGVLWRDSGLDIGTVMALSLLIGVLCGAFNGFLITTLGLPSLAVTIGTLALYRGLALVVIGDQKVASFPKELTSFVLSKIGNTGIPVIMIFVLVVIAFFAVLLHFTPFGRGLYALGYSPQAATFVGVRVGHAKFWLFVATGVVSSMVGVFLTLRLASAGPDNGTGLELTVIAAVLLGGVSIFGGKGNILGVVGGVLLIGTLTYALRLAKVPETALIIVTGGLLVLSVVAPSLIAWGRERIRLRRVHQNFQRQGASGANSA</sequence>
<feature type="transmembrane region" description="Helical" evidence="9">
    <location>
        <begin position="222"/>
        <end position="241"/>
    </location>
</feature>
<comment type="subcellular location">
    <subcellularLocation>
        <location evidence="1">Cell membrane</location>
        <topology evidence="1">Multi-pass membrane protein</topology>
    </subcellularLocation>
</comment>
<dbReference type="InterPro" id="IPR001851">
    <property type="entry name" value="ABC_transp_permease"/>
</dbReference>
<dbReference type="PANTHER" id="PTHR32196">
    <property type="entry name" value="ABC TRANSPORTER PERMEASE PROTEIN YPHD-RELATED-RELATED"/>
    <property type="match status" value="1"/>
</dbReference>
<evidence type="ECO:0000256" key="7">
    <source>
        <dbReference type="ARBA" id="ARBA00023136"/>
    </source>
</evidence>
<comment type="caution">
    <text evidence="10">The sequence shown here is derived from an EMBL/GenBank/DDBJ whole genome shotgun (WGS) entry which is preliminary data.</text>
</comment>
<evidence type="ECO:0000256" key="3">
    <source>
        <dbReference type="ARBA" id="ARBA00022475"/>
    </source>
</evidence>
<keyword evidence="11" id="KW-1185">Reference proteome</keyword>
<feature type="transmembrane region" description="Helical" evidence="9">
    <location>
        <begin position="168"/>
        <end position="193"/>
    </location>
</feature>
<proteinExistence type="predicted"/>
<keyword evidence="5 9" id="KW-0812">Transmembrane</keyword>
<dbReference type="GO" id="GO:0022857">
    <property type="term" value="F:transmembrane transporter activity"/>
    <property type="evidence" value="ECO:0007669"/>
    <property type="project" value="InterPro"/>
</dbReference>
<evidence type="ECO:0000256" key="1">
    <source>
        <dbReference type="ARBA" id="ARBA00004651"/>
    </source>
</evidence>
<feature type="transmembrane region" description="Helical" evidence="9">
    <location>
        <begin position="302"/>
        <end position="323"/>
    </location>
</feature>
<evidence type="ECO:0000256" key="8">
    <source>
        <dbReference type="ARBA" id="ARBA00039381"/>
    </source>
</evidence>
<keyword evidence="4" id="KW-0997">Cell inner membrane</keyword>
<dbReference type="Proteomes" id="UP000317998">
    <property type="component" value="Unassembled WGS sequence"/>
</dbReference>
<feature type="transmembrane region" description="Helical" evidence="9">
    <location>
        <begin position="253"/>
        <end position="270"/>
    </location>
</feature>
<dbReference type="Pfam" id="PF02653">
    <property type="entry name" value="BPD_transp_2"/>
    <property type="match status" value="1"/>
</dbReference>
<dbReference type="GO" id="GO:0005886">
    <property type="term" value="C:plasma membrane"/>
    <property type="evidence" value="ECO:0007669"/>
    <property type="project" value="UniProtKB-SubCell"/>
</dbReference>
<evidence type="ECO:0000256" key="2">
    <source>
        <dbReference type="ARBA" id="ARBA00022448"/>
    </source>
</evidence>
<dbReference type="PANTHER" id="PTHR32196:SF71">
    <property type="entry name" value="AUTOINDUCER 2 IMPORT SYSTEM PERMEASE PROTEIN LSRD"/>
    <property type="match status" value="1"/>
</dbReference>
<evidence type="ECO:0000256" key="4">
    <source>
        <dbReference type="ARBA" id="ARBA00022519"/>
    </source>
</evidence>
<feature type="transmembrane region" description="Helical" evidence="9">
    <location>
        <begin position="50"/>
        <end position="70"/>
    </location>
</feature>
<reference evidence="10 11" key="1">
    <citation type="submission" date="2019-06" db="EMBL/GenBank/DDBJ databases">
        <title>Sequencing the genomes of 1000 actinobacteria strains.</title>
        <authorList>
            <person name="Klenk H.-P."/>
        </authorList>
    </citation>
    <scope>NUCLEOTIDE SEQUENCE [LARGE SCALE GENOMIC DNA]</scope>
    <source>
        <strain evidence="10 11">DSM 26477</strain>
    </source>
</reference>
<name>A0A542XXE7_9MICO</name>
<feature type="transmembrane region" description="Helical" evidence="9">
    <location>
        <begin position="23"/>
        <end position="43"/>
    </location>
</feature>
<evidence type="ECO:0000256" key="9">
    <source>
        <dbReference type="SAM" id="Phobius"/>
    </source>
</evidence>
<organism evidence="10 11">
    <name type="scientific">Homoserinimonas aerilata</name>
    <dbReference type="NCBI Taxonomy" id="1162970"/>
    <lineage>
        <taxon>Bacteria</taxon>
        <taxon>Bacillati</taxon>
        <taxon>Actinomycetota</taxon>
        <taxon>Actinomycetes</taxon>
        <taxon>Micrococcales</taxon>
        <taxon>Microbacteriaceae</taxon>
        <taxon>Homoserinimonas</taxon>
    </lineage>
</organism>
<evidence type="ECO:0000313" key="11">
    <source>
        <dbReference type="Proteomes" id="UP000317998"/>
    </source>
</evidence>
<keyword evidence="7 9" id="KW-0472">Membrane</keyword>
<dbReference type="OrthoDB" id="7947581at2"/>
<evidence type="ECO:0000256" key="5">
    <source>
        <dbReference type="ARBA" id="ARBA00022692"/>
    </source>
</evidence>
<accession>A0A542XXE7</accession>
<feature type="transmembrane region" description="Helical" evidence="9">
    <location>
        <begin position="277"/>
        <end position="296"/>
    </location>
</feature>